<dbReference type="RefSeq" id="XP_011395730.1">
    <property type="nucleotide sequence ID" value="XM_011397428.1"/>
</dbReference>
<dbReference type="GO" id="GO:0005634">
    <property type="term" value="C:nucleus"/>
    <property type="evidence" value="ECO:0007669"/>
    <property type="project" value="TreeGrafter"/>
</dbReference>
<dbReference type="EMBL" id="KL662082">
    <property type="protein sequence ID" value="KFM22864.1"/>
    <property type="molecule type" value="Genomic_DNA"/>
</dbReference>
<dbReference type="Gene3D" id="2.60.120.650">
    <property type="entry name" value="Cupin"/>
    <property type="match status" value="1"/>
</dbReference>
<evidence type="ECO:0000259" key="3">
    <source>
        <dbReference type="PROSITE" id="PS51183"/>
    </source>
</evidence>
<keyword evidence="5" id="KW-0808">Transferase</keyword>
<dbReference type="GeneID" id="23616964"/>
<proteinExistence type="predicted"/>
<evidence type="ECO:0000313" key="5">
    <source>
        <dbReference type="EMBL" id="KFM22864.1"/>
    </source>
</evidence>
<evidence type="ECO:0000259" key="4">
    <source>
        <dbReference type="PROSITE" id="PS51184"/>
    </source>
</evidence>
<evidence type="ECO:0000256" key="2">
    <source>
        <dbReference type="ARBA" id="ARBA00023004"/>
    </source>
</evidence>
<sequence length="376" mass="40390">MLPTPPIASRPPQLDVAIQRHQEQEAWLSTLPDAPTYRPSAEEWGDPLAYIRSIQPEASLAGIALIHAPVAPALAPGRVLADVPGFRFTTRIQALGRQRWTAWDSVRFEEGDREYTLEEFAAEAAAAEAAWYGGLAGPLPPRTAECEYWALQSSPNSGKIVEYGNDVEGTAFHPCDPLGATKWNLNVLPHEPASVLRHCHAHVPGVTSPMLYVGRLFSAFAWHVEDQHLYSINYAHAGAAKVWYGVGARDADALESAAAAGAFAGVARPTRPAQRAAAAAAALAAKTTIFPPSDAARAGVRVVRAVQLPGSFVVTFPRAYHAGFSAGTHLGEAVNFALDDWWPHALRARAAHRAWGVPEAVPLEAAQEPEPGRAER</sequence>
<dbReference type="InterPro" id="IPR003349">
    <property type="entry name" value="JmjN"/>
</dbReference>
<keyword evidence="1" id="KW-0479">Metal-binding</keyword>
<gene>
    <name evidence="5" type="ORF">F751_5573</name>
</gene>
<keyword evidence="6" id="KW-1185">Reference proteome</keyword>
<dbReference type="Pfam" id="PF02373">
    <property type="entry name" value="JmjC"/>
    <property type="match status" value="1"/>
</dbReference>
<keyword evidence="2" id="KW-0408">Iron</keyword>
<dbReference type="Proteomes" id="UP000028924">
    <property type="component" value="Unassembled WGS sequence"/>
</dbReference>
<reference evidence="5 6" key="1">
    <citation type="journal article" date="2014" name="BMC Genomics">
        <title>Oil accumulation mechanisms of the oleaginous microalga Chlorella protothecoides revealed through its genome, transcriptomes, and proteomes.</title>
        <authorList>
            <person name="Gao C."/>
            <person name="Wang Y."/>
            <person name="Shen Y."/>
            <person name="Yan D."/>
            <person name="He X."/>
            <person name="Dai J."/>
            <person name="Wu Q."/>
        </authorList>
    </citation>
    <scope>NUCLEOTIDE SEQUENCE [LARGE SCALE GENOMIC DNA]</scope>
    <source>
        <strain evidence="5 6">0710</strain>
    </source>
</reference>
<evidence type="ECO:0000313" key="6">
    <source>
        <dbReference type="Proteomes" id="UP000028924"/>
    </source>
</evidence>
<keyword evidence="5" id="KW-0489">Methyltransferase</keyword>
<protein>
    <submittedName>
        <fullName evidence="5">Lysine-specific demethylase 5C</fullName>
    </submittedName>
</protein>
<name>A0A087SAW0_AUXPR</name>
<dbReference type="PROSITE" id="PS51184">
    <property type="entry name" value="JMJC"/>
    <property type="match status" value="1"/>
</dbReference>
<dbReference type="PROSITE" id="PS51183">
    <property type="entry name" value="JMJN"/>
    <property type="match status" value="1"/>
</dbReference>
<feature type="domain" description="JmjN" evidence="3">
    <location>
        <begin position="34"/>
        <end position="75"/>
    </location>
</feature>
<dbReference type="AlphaFoldDB" id="A0A087SAW0"/>
<dbReference type="KEGG" id="apro:F751_5573"/>
<dbReference type="STRING" id="3075.A0A087SAW0"/>
<dbReference type="OrthoDB" id="1678912at2759"/>
<dbReference type="SUPFAM" id="SSF51197">
    <property type="entry name" value="Clavaminate synthase-like"/>
    <property type="match status" value="1"/>
</dbReference>
<dbReference type="SMART" id="SM00545">
    <property type="entry name" value="JmjN"/>
    <property type="match status" value="1"/>
</dbReference>
<dbReference type="Pfam" id="PF02375">
    <property type="entry name" value="JmjN"/>
    <property type="match status" value="1"/>
</dbReference>
<organism evidence="5 6">
    <name type="scientific">Auxenochlorella protothecoides</name>
    <name type="common">Green microalga</name>
    <name type="synonym">Chlorella protothecoides</name>
    <dbReference type="NCBI Taxonomy" id="3075"/>
    <lineage>
        <taxon>Eukaryota</taxon>
        <taxon>Viridiplantae</taxon>
        <taxon>Chlorophyta</taxon>
        <taxon>core chlorophytes</taxon>
        <taxon>Trebouxiophyceae</taxon>
        <taxon>Chlorellales</taxon>
        <taxon>Chlorellaceae</taxon>
        <taxon>Auxenochlorella</taxon>
    </lineage>
</organism>
<dbReference type="GO" id="GO:0000785">
    <property type="term" value="C:chromatin"/>
    <property type="evidence" value="ECO:0007669"/>
    <property type="project" value="TreeGrafter"/>
</dbReference>
<dbReference type="GO" id="GO:0046872">
    <property type="term" value="F:metal ion binding"/>
    <property type="evidence" value="ECO:0007669"/>
    <property type="project" value="UniProtKB-KW"/>
</dbReference>
<accession>A0A087SAW0</accession>
<dbReference type="InterPro" id="IPR003347">
    <property type="entry name" value="JmjC_dom"/>
</dbReference>
<dbReference type="PANTHER" id="PTHR10694">
    <property type="entry name" value="LYSINE-SPECIFIC DEMETHYLASE"/>
    <property type="match status" value="1"/>
</dbReference>
<evidence type="ECO:0000256" key="1">
    <source>
        <dbReference type="ARBA" id="ARBA00022723"/>
    </source>
</evidence>
<dbReference type="GO" id="GO:0010468">
    <property type="term" value="P:regulation of gene expression"/>
    <property type="evidence" value="ECO:0007669"/>
    <property type="project" value="TreeGrafter"/>
</dbReference>
<dbReference type="PANTHER" id="PTHR10694:SF33">
    <property type="entry name" value="LYSINE-SPECIFIC DEMETHYLASE 5"/>
    <property type="match status" value="1"/>
</dbReference>
<feature type="domain" description="JmjC" evidence="4">
    <location>
        <begin position="177"/>
        <end position="353"/>
    </location>
</feature>
<dbReference type="eggNOG" id="KOG1246">
    <property type="taxonomic scope" value="Eukaryota"/>
</dbReference>
<dbReference type="GO" id="GO:0032259">
    <property type="term" value="P:methylation"/>
    <property type="evidence" value="ECO:0007669"/>
    <property type="project" value="UniProtKB-KW"/>
</dbReference>
<dbReference type="GO" id="GO:0008168">
    <property type="term" value="F:methyltransferase activity"/>
    <property type="evidence" value="ECO:0007669"/>
    <property type="project" value="UniProtKB-KW"/>
</dbReference>
<dbReference type="GO" id="GO:0141052">
    <property type="term" value="F:histone H3 demethylase activity"/>
    <property type="evidence" value="ECO:0007669"/>
    <property type="project" value="UniProtKB-ARBA"/>
</dbReference>
<dbReference type="SMART" id="SM00558">
    <property type="entry name" value="JmjC"/>
    <property type="match status" value="1"/>
</dbReference>